<dbReference type="RefSeq" id="WP_394009393.1">
    <property type="nucleotide sequence ID" value="NZ_JBAFUR010000003.1"/>
</dbReference>
<evidence type="ECO:0000313" key="2">
    <source>
        <dbReference type="Proteomes" id="UP001604043"/>
    </source>
</evidence>
<reference evidence="1 2" key="1">
    <citation type="submission" date="2024-02" db="EMBL/GenBank/DDBJ databases">
        <title>Expansion and revision of Xanthobacter and proposal of Roseixanthobacter gen. nov.</title>
        <authorList>
            <person name="Soltysiak M.P.M."/>
            <person name="Jalihal A."/>
            <person name="Ory A."/>
            <person name="Chrisophersen C."/>
            <person name="Lee A.D."/>
            <person name="Boulton J."/>
            <person name="Springer M."/>
        </authorList>
    </citation>
    <scope>NUCLEOTIDE SEQUENCE [LARGE SCALE GENOMIC DNA]</scope>
    <source>
        <strain evidence="1 2">CB5</strain>
    </source>
</reference>
<comment type="caution">
    <text evidence="1">The sequence shown here is derived from an EMBL/GenBank/DDBJ whole genome shotgun (WGS) entry which is preliminary data.</text>
</comment>
<dbReference type="Gene3D" id="3.10.129.10">
    <property type="entry name" value="Hotdog Thioesterase"/>
    <property type="match status" value="1"/>
</dbReference>
<dbReference type="SUPFAM" id="SSF54637">
    <property type="entry name" value="Thioesterase/thiol ester dehydrase-isomerase"/>
    <property type="match status" value="1"/>
</dbReference>
<evidence type="ECO:0000313" key="1">
    <source>
        <dbReference type="EMBL" id="MFG1253309.1"/>
    </source>
</evidence>
<organism evidence="1 2">
    <name type="scientific">Xanthobacter aminoxidans</name>
    <dbReference type="NCBI Taxonomy" id="186280"/>
    <lineage>
        <taxon>Bacteria</taxon>
        <taxon>Pseudomonadati</taxon>
        <taxon>Pseudomonadota</taxon>
        <taxon>Alphaproteobacteria</taxon>
        <taxon>Hyphomicrobiales</taxon>
        <taxon>Xanthobacteraceae</taxon>
        <taxon>Xanthobacter</taxon>
    </lineage>
</organism>
<dbReference type="InterPro" id="IPR029069">
    <property type="entry name" value="HotDog_dom_sf"/>
</dbReference>
<keyword evidence="2" id="KW-1185">Reference proteome</keyword>
<dbReference type="Proteomes" id="UP001604043">
    <property type="component" value="Unassembled WGS sequence"/>
</dbReference>
<dbReference type="CDD" id="cd00586">
    <property type="entry name" value="4HBT"/>
    <property type="match status" value="1"/>
</dbReference>
<name>A0ABW6ZI42_9HYPH</name>
<proteinExistence type="predicted"/>
<protein>
    <submittedName>
        <fullName evidence="1">Thioesterase family protein</fullName>
    </submittedName>
</protein>
<accession>A0ABW6ZI42</accession>
<sequence length="168" mass="18275">MDHSQQKAAVSGIVILADRVRPEWVDYNGHMGDFAYGIVFSDAATAYMERLGLDADYRTAQAATLYTLDSRIGYLHECHEGTALSVELVVLAADAKRMHILMRLIDAEGVALALCEQVLMHVSRAAGAPRAAPFPAHVQMRLDADAAAHAPLPRPAWLDRRIGLSARG</sequence>
<gene>
    <name evidence="1" type="ORF">V5F30_13960</name>
</gene>
<dbReference type="Pfam" id="PF13279">
    <property type="entry name" value="4HBT_2"/>
    <property type="match status" value="1"/>
</dbReference>
<dbReference type="EMBL" id="JBAFUR010000003">
    <property type="protein sequence ID" value="MFG1253309.1"/>
    <property type="molecule type" value="Genomic_DNA"/>
</dbReference>